<dbReference type="PANTHER" id="PTHR12982:SF0">
    <property type="entry name" value="PHOSPHATIDYLINOSITOL N-ACETYLGLUCOSAMINYLTRANSFERASE SUBUNIT C"/>
    <property type="match status" value="1"/>
</dbReference>
<dbReference type="Pfam" id="PF06432">
    <property type="entry name" value="GPI2"/>
    <property type="match status" value="2"/>
</dbReference>
<evidence type="ECO:0000256" key="8">
    <source>
        <dbReference type="SAM" id="Phobius"/>
    </source>
</evidence>
<keyword evidence="7 8" id="KW-0472">Membrane</keyword>
<evidence type="ECO:0000256" key="3">
    <source>
        <dbReference type="ARBA" id="ARBA00008321"/>
    </source>
</evidence>
<dbReference type="GO" id="GO:0000506">
    <property type="term" value="C:glycosylphosphatidylinositol-N-acetylglucosaminyltransferase (GPI-GnT) complex"/>
    <property type="evidence" value="ECO:0007669"/>
    <property type="project" value="TreeGrafter"/>
</dbReference>
<feature type="transmembrane region" description="Helical" evidence="8">
    <location>
        <begin position="405"/>
        <end position="424"/>
    </location>
</feature>
<dbReference type="GO" id="GO:0006506">
    <property type="term" value="P:GPI anchor biosynthetic process"/>
    <property type="evidence" value="ECO:0007669"/>
    <property type="project" value="UniProtKB-KW"/>
</dbReference>
<comment type="pathway">
    <text evidence="2">Glycolipid biosynthesis; glycosylphosphatidylinositol-anchor biosynthesis.</text>
</comment>
<reference evidence="9" key="1">
    <citation type="submission" date="2020-11" db="EMBL/GenBank/DDBJ databases">
        <title>Kefir isolates.</title>
        <authorList>
            <person name="Marcisauskas S."/>
            <person name="Kim Y."/>
            <person name="Blasche S."/>
        </authorList>
    </citation>
    <scope>NUCLEOTIDE SEQUENCE</scope>
    <source>
        <strain evidence="9">Olga-1</strain>
    </source>
</reference>
<evidence type="ECO:0000313" key="10">
    <source>
        <dbReference type="Proteomes" id="UP000697127"/>
    </source>
</evidence>
<feature type="transmembrane region" description="Helical" evidence="8">
    <location>
        <begin position="351"/>
        <end position="368"/>
    </location>
</feature>
<evidence type="ECO:0000256" key="4">
    <source>
        <dbReference type="ARBA" id="ARBA00022502"/>
    </source>
</evidence>
<comment type="subcellular location">
    <subcellularLocation>
        <location evidence="1">Membrane</location>
        <topology evidence="1">Multi-pass membrane protein</topology>
    </subcellularLocation>
</comment>
<keyword evidence="4" id="KW-0337">GPI-anchor biosynthesis</keyword>
<dbReference type="Proteomes" id="UP000697127">
    <property type="component" value="Unassembled WGS sequence"/>
</dbReference>
<organism evidence="9 10">
    <name type="scientific">Pichia californica</name>
    <dbReference type="NCBI Taxonomy" id="460514"/>
    <lineage>
        <taxon>Eukaryota</taxon>
        <taxon>Fungi</taxon>
        <taxon>Dikarya</taxon>
        <taxon>Ascomycota</taxon>
        <taxon>Saccharomycotina</taxon>
        <taxon>Pichiomycetes</taxon>
        <taxon>Pichiales</taxon>
        <taxon>Pichiaceae</taxon>
        <taxon>Pichia</taxon>
    </lineage>
</organism>
<evidence type="ECO:0000256" key="7">
    <source>
        <dbReference type="ARBA" id="ARBA00023136"/>
    </source>
</evidence>
<evidence type="ECO:0000313" key="9">
    <source>
        <dbReference type="EMBL" id="KAG0688560.1"/>
    </source>
</evidence>
<evidence type="ECO:0000256" key="1">
    <source>
        <dbReference type="ARBA" id="ARBA00004141"/>
    </source>
</evidence>
<feature type="transmembrane region" description="Helical" evidence="8">
    <location>
        <begin position="115"/>
        <end position="135"/>
    </location>
</feature>
<dbReference type="AlphaFoldDB" id="A0A9P6WJZ9"/>
<keyword evidence="6 8" id="KW-1133">Transmembrane helix</keyword>
<feature type="transmembrane region" description="Helical" evidence="8">
    <location>
        <begin position="380"/>
        <end position="399"/>
    </location>
</feature>
<sequence>MSTVFSPSEDALVLKKKKSGLNNSSYSFKEHRKHYSLSFSTGWKKLLWLKQPYEDNYTDASFLSQLKRNSTVVKYSYRKLVSDFSLVVLHLSLIMSVIVVFYGTYRLNWNPLKPAMLSTALTFAGFIFYVVTLNIRRNKELIELQQLKIRQLYATPTGNNISSSSVNSNTIDINEVFDPESIDLEDYLTEPSPPNFYETFKSSMLIILYLLTLSPVLKSLTNSTSSDSIWALSAWLSILNVMFNDYQIDFPRVSEKEKRLHWQTIFKQNYSIISSNQLSRSSSSSISKDQNNLQTDSKISLLSRGKPNFQLTSNRLSDLHTQKAHKSNFSKNIAVSNAIVLASRLQSNASAFSFILFCIQACGLFPIFNNFTRRCELQGFHYFQLTSIVLTVDVIVWYLFGLGWFIVWISLHLLIVIVGPWYFLTLQKYKDELQGPWDPAKPIVKSL</sequence>
<accession>A0A9P6WJZ9</accession>
<keyword evidence="5 8" id="KW-0812">Transmembrane</keyword>
<feature type="transmembrane region" description="Helical" evidence="8">
    <location>
        <begin position="84"/>
        <end position="103"/>
    </location>
</feature>
<gene>
    <name evidence="9" type="ORF">C6P40_000837</name>
</gene>
<proteinExistence type="inferred from homology"/>
<name>A0A9P6WJZ9_9ASCO</name>
<comment type="similarity">
    <text evidence="3">Belongs to the PIGC family.</text>
</comment>
<protein>
    <submittedName>
        <fullName evidence="9">Uncharacterized protein</fullName>
    </submittedName>
</protein>
<evidence type="ECO:0000256" key="5">
    <source>
        <dbReference type="ARBA" id="ARBA00022692"/>
    </source>
</evidence>
<evidence type="ECO:0000256" key="2">
    <source>
        <dbReference type="ARBA" id="ARBA00004687"/>
    </source>
</evidence>
<keyword evidence="10" id="KW-1185">Reference proteome</keyword>
<dbReference type="InterPro" id="IPR009450">
    <property type="entry name" value="Plno_GlcNAc_GPI2"/>
</dbReference>
<evidence type="ECO:0000256" key="6">
    <source>
        <dbReference type="ARBA" id="ARBA00022989"/>
    </source>
</evidence>
<dbReference type="PANTHER" id="PTHR12982">
    <property type="entry name" value="PHOSPHATIDYLINOSITOL GLYCAN, CLASS C"/>
    <property type="match status" value="1"/>
</dbReference>
<comment type="caution">
    <text evidence="9">The sequence shown here is derived from an EMBL/GenBank/DDBJ whole genome shotgun (WGS) entry which is preliminary data.</text>
</comment>
<dbReference type="EMBL" id="PUHW01000142">
    <property type="protein sequence ID" value="KAG0688560.1"/>
    <property type="molecule type" value="Genomic_DNA"/>
</dbReference>
<dbReference type="OrthoDB" id="196709at2759"/>